<accession>A0A3P7Q5P2</accession>
<protein>
    <submittedName>
        <fullName evidence="3">Uncharacterized protein</fullName>
    </submittedName>
</protein>
<evidence type="ECO:0000256" key="1">
    <source>
        <dbReference type="SAM" id="Coils"/>
    </source>
</evidence>
<feature type="region of interest" description="Disordered" evidence="2">
    <location>
        <begin position="266"/>
        <end position="300"/>
    </location>
</feature>
<reference evidence="3 4" key="1">
    <citation type="submission" date="2018-11" db="EMBL/GenBank/DDBJ databases">
        <authorList>
            <consortium name="Pathogen Informatics"/>
        </authorList>
    </citation>
    <scope>NUCLEOTIDE SEQUENCE [LARGE SCALE GENOMIC DNA]</scope>
</reference>
<evidence type="ECO:0000313" key="4">
    <source>
        <dbReference type="Proteomes" id="UP000271889"/>
    </source>
</evidence>
<name>A0A3P7Q5P2_CYLGO</name>
<dbReference type="Proteomes" id="UP000271889">
    <property type="component" value="Unassembled WGS sequence"/>
</dbReference>
<organism evidence="3 4">
    <name type="scientific">Cylicostephanus goldi</name>
    <name type="common">Nematode worm</name>
    <dbReference type="NCBI Taxonomy" id="71465"/>
    <lineage>
        <taxon>Eukaryota</taxon>
        <taxon>Metazoa</taxon>
        <taxon>Ecdysozoa</taxon>
        <taxon>Nematoda</taxon>
        <taxon>Chromadorea</taxon>
        <taxon>Rhabditida</taxon>
        <taxon>Rhabditina</taxon>
        <taxon>Rhabditomorpha</taxon>
        <taxon>Strongyloidea</taxon>
        <taxon>Strongylidae</taxon>
        <taxon>Cylicostephanus</taxon>
    </lineage>
</organism>
<proteinExistence type="predicted"/>
<dbReference type="EMBL" id="UYRV01112064">
    <property type="protein sequence ID" value="VDN27212.1"/>
    <property type="molecule type" value="Genomic_DNA"/>
</dbReference>
<sequence>MYLDGVPIKDFDQFVRNRNLEDRFSTKQPPSTTTPIPSANDIAAAVYDKLKTSLPTSIPQPPATERKFPVTDEFSRNLDVAMIDPSRLQEVNTLLRRAPQRFENPLAHAPGPFMQTIDPEVDEVVTSLRTGSVMDVERIRQLQNILQTYEQGLQTKELIAKRKQLQLLQNELVQQRKKIEEQRRMEEELRKKEQELELQRRAMEIQLREQLNQWHNSFSNVKDRNSLLVPMDLPELSAPASSLVAQPPAPMEVLPETNKVPHVEIPKEIPTMPPMPTTAPIVMTPPPLLAPRRSVFEQEA</sequence>
<dbReference type="AlphaFoldDB" id="A0A3P7Q5P2"/>
<feature type="coiled-coil region" evidence="1">
    <location>
        <begin position="158"/>
        <end position="213"/>
    </location>
</feature>
<dbReference type="OrthoDB" id="5811183at2759"/>
<evidence type="ECO:0000256" key="2">
    <source>
        <dbReference type="SAM" id="MobiDB-lite"/>
    </source>
</evidence>
<keyword evidence="1" id="KW-0175">Coiled coil</keyword>
<keyword evidence="4" id="KW-1185">Reference proteome</keyword>
<evidence type="ECO:0000313" key="3">
    <source>
        <dbReference type="EMBL" id="VDN27212.1"/>
    </source>
</evidence>
<feature type="compositionally biased region" description="Pro residues" evidence="2">
    <location>
        <begin position="271"/>
        <end position="289"/>
    </location>
</feature>
<gene>
    <name evidence="3" type="ORF">CGOC_LOCUS10596</name>
</gene>